<protein>
    <submittedName>
        <fullName evidence="5">Restriction endonuclease subunit S</fullName>
        <ecNumber evidence="5">3.1.21.-</ecNumber>
    </submittedName>
</protein>
<feature type="domain" description="Type I restriction modification DNA specificity" evidence="4">
    <location>
        <begin position="41"/>
        <end position="189"/>
    </location>
</feature>
<keyword evidence="6" id="KW-1185">Reference proteome</keyword>
<keyword evidence="2" id="KW-0680">Restriction system</keyword>
<name>A0ABV2BJM6_9BURK</name>
<gene>
    <name evidence="5" type="ORF">ABU900_11820</name>
</gene>
<evidence type="ECO:0000256" key="1">
    <source>
        <dbReference type="ARBA" id="ARBA00010923"/>
    </source>
</evidence>
<feature type="domain" description="Type I restriction modification DNA specificity" evidence="4">
    <location>
        <begin position="221"/>
        <end position="402"/>
    </location>
</feature>
<dbReference type="InterPro" id="IPR052021">
    <property type="entry name" value="Type-I_RS_S_subunit"/>
</dbReference>
<dbReference type="Pfam" id="PF01420">
    <property type="entry name" value="Methylase_S"/>
    <property type="match status" value="2"/>
</dbReference>
<dbReference type="GO" id="GO:0004519">
    <property type="term" value="F:endonuclease activity"/>
    <property type="evidence" value="ECO:0007669"/>
    <property type="project" value="UniProtKB-KW"/>
</dbReference>
<dbReference type="EC" id="3.1.21.-" evidence="5"/>
<dbReference type="Gene3D" id="3.90.220.20">
    <property type="entry name" value="DNA methylase specificity domains"/>
    <property type="match status" value="2"/>
</dbReference>
<dbReference type="GO" id="GO:0016787">
    <property type="term" value="F:hydrolase activity"/>
    <property type="evidence" value="ECO:0007669"/>
    <property type="project" value="UniProtKB-KW"/>
</dbReference>
<dbReference type="PANTHER" id="PTHR30408:SF12">
    <property type="entry name" value="TYPE I RESTRICTION ENZYME MJAVIII SPECIFICITY SUBUNIT"/>
    <property type="match status" value="1"/>
</dbReference>
<dbReference type="Proteomes" id="UP001437419">
    <property type="component" value="Unassembled WGS sequence"/>
</dbReference>
<dbReference type="InterPro" id="IPR000055">
    <property type="entry name" value="Restrct_endonuc_typeI_TRD"/>
</dbReference>
<keyword evidence="5" id="KW-0255">Endonuclease</keyword>
<comment type="caution">
    <text evidence="5">The sequence shown here is derived from an EMBL/GenBank/DDBJ whole genome shotgun (WGS) entry which is preliminary data.</text>
</comment>
<evidence type="ECO:0000313" key="5">
    <source>
        <dbReference type="EMBL" id="MES5325081.1"/>
    </source>
</evidence>
<accession>A0ABV2BJM6</accession>
<dbReference type="RefSeq" id="WP_353639942.1">
    <property type="nucleotide sequence ID" value="NZ_JBEUDR010000002.1"/>
</dbReference>
<evidence type="ECO:0000256" key="3">
    <source>
        <dbReference type="ARBA" id="ARBA00023125"/>
    </source>
</evidence>
<keyword evidence="3" id="KW-0238">DNA-binding</keyword>
<keyword evidence="5" id="KW-0540">Nuclease</keyword>
<evidence type="ECO:0000259" key="4">
    <source>
        <dbReference type="Pfam" id="PF01420"/>
    </source>
</evidence>
<dbReference type="PANTHER" id="PTHR30408">
    <property type="entry name" value="TYPE-1 RESTRICTION ENZYME ECOKI SPECIFICITY PROTEIN"/>
    <property type="match status" value="1"/>
</dbReference>
<sequence length="429" mass="47912">MSEVIPEGWSLEPLASCIAESIAGEWGIDANGDSNDIPVLRSTNFTNSGKIDYTKIVYRNIDARKRVKKKLNKGDIILEKSGGSPTQPVGRVVYFDRDTPFLYSNFTQKLVVQQGHDQKYVFYKFFAEYEDGTVLKFQQQTTGIINFQLSEYLSYQTLLAPLPEQQKIATILSSVDDVIEKTRAQIDKLKDLKTGMMQELLTQGIGHTAFKDSPVGRIPASWQSKLIDDIVSKVGSGITPKGGSESYVETGIPLIRSQNVYPDGLRLHDVSFITEKQHRKMINSRLVENDVLLNITGASIGRCHYLPTGFGEANVNQHVCILRPKSNLCNYEYLALFMNSNHGQSQIFSLQAGGNREGLNFRQIRSMQVLLPPLPEQIKIAELISGLAKKIQTMKNKLASLEWLKKALMQDLLTGKVRVKVNPTETAAA</sequence>
<organism evidence="5 6">
    <name type="scientific">Alcaligenes phenolicus</name>
    <dbReference type="NCBI Taxonomy" id="232846"/>
    <lineage>
        <taxon>Bacteria</taxon>
        <taxon>Pseudomonadati</taxon>
        <taxon>Pseudomonadota</taxon>
        <taxon>Betaproteobacteria</taxon>
        <taxon>Burkholderiales</taxon>
        <taxon>Alcaligenaceae</taxon>
        <taxon>Alcaligenes</taxon>
    </lineage>
</organism>
<dbReference type="CDD" id="cd17256">
    <property type="entry name" value="RMtype1_S_EcoJA65PI-TRD1-CR1_like"/>
    <property type="match status" value="1"/>
</dbReference>
<dbReference type="SUPFAM" id="SSF116734">
    <property type="entry name" value="DNA methylase specificity domain"/>
    <property type="match status" value="2"/>
</dbReference>
<evidence type="ECO:0000313" key="6">
    <source>
        <dbReference type="Proteomes" id="UP001437419"/>
    </source>
</evidence>
<keyword evidence="5" id="KW-0378">Hydrolase</keyword>
<dbReference type="EMBL" id="JBEUDR010000002">
    <property type="protein sequence ID" value="MES5325081.1"/>
    <property type="molecule type" value="Genomic_DNA"/>
</dbReference>
<dbReference type="Gene3D" id="1.10.287.1120">
    <property type="entry name" value="Bipartite methylase S protein"/>
    <property type="match status" value="1"/>
</dbReference>
<reference evidence="5 6" key="1">
    <citation type="submission" date="2024-06" db="EMBL/GenBank/DDBJ databases">
        <title>Alcaligenes phenolicus JC896.</title>
        <authorList>
            <person name="Venkata Ramana C."/>
            <person name="Sasikala C."/>
            <person name="Mahima D."/>
        </authorList>
    </citation>
    <scope>NUCLEOTIDE SEQUENCE [LARGE SCALE GENOMIC DNA]</scope>
    <source>
        <strain evidence="5 6">JC896</strain>
    </source>
</reference>
<dbReference type="InterPro" id="IPR044946">
    <property type="entry name" value="Restrct_endonuc_typeI_TRD_sf"/>
</dbReference>
<evidence type="ECO:0000256" key="2">
    <source>
        <dbReference type="ARBA" id="ARBA00022747"/>
    </source>
</evidence>
<comment type="similarity">
    <text evidence="1">Belongs to the type-I restriction system S methylase family.</text>
</comment>
<proteinExistence type="inferred from homology"/>